<proteinExistence type="predicted"/>
<dbReference type="PROSITE" id="PS50977">
    <property type="entry name" value="HTH_TETR_2"/>
    <property type="match status" value="1"/>
</dbReference>
<evidence type="ECO:0000256" key="2">
    <source>
        <dbReference type="ARBA" id="ARBA00023125"/>
    </source>
</evidence>
<evidence type="ECO:0000313" key="6">
    <source>
        <dbReference type="EMBL" id="MCF1592356.1"/>
    </source>
</evidence>
<dbReference type="Pfam" id="PF17926">
    <property type="entry name" value="TetR_C_21"/>
    <property type="match status" value="1"/>
</dbReference>
<dbReference type="FunFam" id="1.10.10.60:FF:000141">
    <property type="entry name" value="TetR family transcriptional regulator"/>
    <property type="match status" value="1"/>
</dbReference>
<dbReference type="SUPFAM" id="SSF48498">
    <property type="entry name" value="Tetracyclin repressor-like, C-terminal domain"/>
    <property type="match status" value="1"/>
</dbReference>
<dbReference type="AlphaFoldDB" id="A0A9X1PW42"/>
<accession>A0A9X1PW42</accession>
<evidence type="ECO:0000259" key="5">
    <source>
        <dbReference type="PROSITE" id="PS50977"/>
    </source>
</evidence>
<evidence type="ECO:0000256" key="4">
    <source>
        <dbReference type="PROSITE-ProRule" id="PRU00335"/>
    </source>
</evidence>
<dbReference type="InterPro" id="IPR041467">
    <property type="entry name" value="Sco4008_C"/>
</dbReference>
<gene>
    <name evidence="6" type="ORF">L0P92_02065</name>
</gene>
<protein>
    <submittedName>
        <fullName evidence="6">TetR family transcriptional regulator</fullName>
    </submittedName>
</protein>
<keyword evidence="2 4" id="KW-0238">DNA-binding</keyword>
<dbReference type="InterPro" id="IPR009057">
    <property type="entry name" value="Homeodomain-like_sf"/>
</dbReference>
<evidence type="ECO:0000256" key="3">
    <source>
        <dbReference type="ARBA" id="ARBA00023163"/>
    </source>
</evidence>
<dbReference type="InterPro" id="IPR036271">
    <property type="entry name" value="Tet_transcr_reg_TetR-rel_C_sf"/>
</dbReference>
<dbReference type="InterPro" id="IPR001647">
    <property type="entry name" value="HTH_TetR"/>
</dbReference>
<keyword evidence="3" id="KW-0804">Transcription</keyword>
<dbReference type="PANTHER" id="PTHR30328:SF54">
    <property type="entry name" value="HTH-TYPE TRANSCRIPTIONAL REPRESSOR SCO4008"/>
    <property type="match status" value="1"/>
</dbReference>
<comment type="caution">
    <text evidence="6">The sequence shown here is derived from an EMBL/GenBank/DDBJ whole genome shotgun (WGS) entry which is preliminary data.</text>
</comment>
<dbReference type="RefSeq" id="WP_234760660.1">
    <property type="nucleotide sequence ID" value="NZ_JAKEIP010000004.1"/>
</dbReference>
<dbReference type="PANTHER" id="PTHR30328">
    <property type="entry name" value="TRANSCRIPTIONAL REPRESSOR"/>
    <property type="match status" value="1"/>
</dbReference>
<dbReference type="GO" id="GO:0003677">
    <property type="term" value="F:DNA binding"/>
    <property type="evidence" value="ECO:0007669"/>
    <property type="project" value="UniProtKB-UniRule"/>
</dbReference>
<dbReference type="InterPro" id="IPR050109">
    <property type="entry name" value="HTH-type_TetR-like_transc_reg"/>
</dbReference>
<sequence>MRRTGAEARQRILEAARDEFTRHGVDGARIDRIARNAGASKERLYAYFGDKQALFDEAVRGAIERSSMAVDIEANDLVTYAGRLAAYFFRHPDDLRMMAWIRLDAQCERALMVDSVLAHQELKLAAVRRAQAAGIVDATWDPGELLQVILAISTFWAKASGTDGLTEGRCVEVVQEAVRRLVAPAQ</sequence>
<organism evidence="6 7">
    <name type="scientific">Streptomyces muensis</name>
    <dbReference type="NCBI Taxonomy" id="1077944"/>
    <lineage>
        <taxon>Bacteria</taxon>
        <taxon>Bacillati</taxon>
        <taxon>Actinomycetota</taxon>
        <taxon>Actinomycetes</taxon>
        <taxon>Kitasatosporales</taxon>
        <taxon>Streptomycetaceae</taxon>
        <taxon>Streptomyces</taxon>
    </lineage>
</organism>
<dbReference type="PRINTS" id="PR00455">
    <property type="entry name" value="HTHTETR"/>
</dbReference>
<keyword evidence="1" id="KW-0805">Transcription regulation</keyword>
<reference evidence="6" key="1">
    <citation type="submission" date="2022-01" db="EMBL/GenBank/DDBJ databases">
        <title>Draft Genome Sequences of Seven Type Strains of the Genus Streptomyces.</title>
        <authorList>
            <person name="Aziz S."/>
            <person name="Coretto E."/>
            <person name="Chronakova A."/>
            <person name="Sproer C."/>
            <person name="Huber K."/>
            <person name="Nouioui I."/>
            <person name="Gross H."/>
        </authorList>
    </citation>
    <scope>NUCLEOTIDE SEQUENCE</scope>
    <source>
        <strain evidence="6">DSM 103493</strain>
    </source>
</reference>
<evidence type="ECO:0000313" key="7">
    <source>
        <dbReference type="Proteomes" id="UP001139384"/>
    </source>
</evidence>
<evidence type="ECO:0000256" key="1">
    <source>
        <dbReference type="ARBA" id="ARBA00023015"/>
    </source>
</evidence>
<name>A0A9X1PW42_STRM4</name>
<dbReference type="Gene3D" id="1.10.357.10">
    <property type="entry name" value="Tetracycline Repressor, domain 2"/>
    <property type="match status" value="1"/>
</dbReference>
<feature type="domain" description="HTH tetR-type" evidence="5">
    <location>
        <begin position="6"/>
        <end position="66"/>
    </location>
</feature>
<dbReference type="Pfam" id="PF00440">
    <property type="entry name" value="TetR_N"/>
    <property type="match status" value="1"/>
</dbReference>
<feature type="DNA-binding region" description="H-T-H motif" evidence="4">
    <location>
        <begin position="29"/>
        <end position="48"/>
    </location>
</feature>
<keyword evidence="7" id="KW-1185">Reference proteome</keyword>
<dbReference type="SUPFAM" id="SSF46689">
    <property type="entry name" value="Homeodomain-like"/>
    <property type="match status" value="1"/>
</dbReference>
<dbReference type="GO" id="GO:0045892">
    <property type="term" value="P:negative regulation of DNA-templated transcription"/>
    <property type="evidence" value="ECO:0007669"/>
    <property type="project" value="UniProtKB-ARBA"/>
</dbReference>
<dbReference type="Proteomes" id="UP001139384">
    <property type="component" value="Unassembled WGS sequence"/>
</dbReference>
<dbReference type="EMBL" id="JAKEIP010000004">
    <property type="protein sequence ID" value="MCF1592356.1"/>
    <property type="molecule type" value="Genomic_DNA"/>
</dbReference>